<comment type="caution">
    <text evidence="8">The sequence shown here is derived from an EMBL/GenBank/DDBJ whole genome shotgun (WGS) entry which is preliminary data.</text>
</comment>
<dbReference type="InterPro" id="IPR051098">
    <property type="entry name" value="NeuroDiff_E-box_TFs"/>
</dbReference>
<dbReference type="EMBL" id="CAJOBC010000946">
    <property type="protein sequence ID" value="CAF3641343.1"/>
    <property type="molecule type" value="Genomic_DNA"/>
</dbReference>
<dbReference type="GO" id="GO:0000981">
    <property type="term" value="F:DNA-binding transcription factor activity, RNA polymerase II-specific"/>
    <property type="evidence" value="ECO:0007669"/>
    <property type="project" value="TreeGrafter"/>
</dbReference>
<evidence type="ECO:0000313" key="10">
    <source>
        <dbReference type="Proteomes" id="UP000663829"/>
    </source>
</evidence>
<evidence type="ECO:0000256" key="4">
    <source>
        <dbReference type="ARBA" id="ARBA00023163"/>
    </source>
</evidence>
<evidence type="ECO:0000259" key="7">
    <source>
        <dbReference type="PROSITE" id="PS50888"/>
    </source>
</evidence>
<feature type="compositionally biased region" description="Low complexity" evidence="6">
    <location>
        <begin position="109"/>
        <end position="142"/>
    </location>
</feature>
<dbReference type="GO" id="GO:0005634">
    <property type="term" value="C:nucleus"/>
    <property type="evidence" value="ECO:0007669"/>
    <property type="project" value="UniProtKB-SubCell"/>
</dbReference>
<dbReference type="PROSITE" id="PS50888">
    <property type="entry name" value="BHLH"/>
    <property type="match status" value="1"/>
</dbReference>
<dbReference type="PANTHER" id="PTHR11793">
    <property type="entry name" value="BASIC HELIX-LOOP-HELIX TRANSCRIPTION FACTOR"/>
    <property type="match status" value="1"/>
</dbReference>
<dbReference type="Pfam" id="PF00010">
    <property type="entry name" value="HLH"/>
    <property type="match status" value="1"/>
</dbReference>
<feature type="compositionally biased region" description="Polar residues" evidence="6">
    <location>
        <begin position="502"/>
        <end position="516"/>
    </location>
</feature>
<feature type="region of interest" description="Disordered" evidence="6">
    <location>
        <begin position="479"/>
        <end position="516"/>
    </location>
</feature>
<evidence type="ECO:0000256" key="5">
    <source>
        <dbReference type="ARBA" id="ARBA00023242"/>
    </source>
</evidence>
<keyword evidence="2" id="KW-0805">Transcription regulation</keyword>
<keyword evidence="3" id="KW-0238">DNA-binding</keyword>
<dbReference type="GO" id="GO:0046983">
    <property type="term" value="F:protein dimerization activity"/>
    <property type="evidence" value="ECO:0007669"/>
    <property type="project" value="InterPro"/>
</dbReference>
<dbReference type="SMART" id="SM00353">
    <property type="entry name" value="HLH"/>
    <property type="match status" value="1"/>
</dbReference>
<evidence type="ECO:0000256" key="2">
    <source>
        <dbReference type="ARBA" id="ARBA00023015"/>
    </source>
</evidence>
<feature type="region of interest" description="Disordered" evidence="6">
    <location>
        <begin position="192"/>
        <end position="287"/>
    </location>
</feature>
<dbReference type="EMBL" id="CAJNOQ010000946">
    <property type="protein sequence ID" value="CAF0853615.1"/>
    <property type="molecule type" value="Genomic_DNA"/>
</dbReference>
<dbReference type="InterPro" id="IPR011598">
    <property type="entry name" value="bHLH_dom"/>
</dbReference>
<dbReference type="OrthoDB" id="10034090at2759"/>
<evidence type="ECO:0000313" key="8">
    <source>
        <dbReference type="EMBL" id="CAF0853615.1"/>
    </source>
</evidence>
<keyword evidence="4" id="KW-0804">Transcription</keyword>
<evidence type="ECO:0000256" key="1">
    <source>
        <dbReference type="ARBA" id="ARBA00004123"/>
    </source>
</evidence>
<keyword evidence="5" id="KW-0539">Nucleus</keyword>
<feature type="region of interest" description="Disordered" evidence="6">
    <location>
        <begin position="360"/>
        <end position="413"/>
    </location>
</feature>
<keyword evidence="10" id="KW-1185">Reference proteome</keyword>
<evidence type="ECO:0000313" key="9">
    <source>
        <dbReference type="EMBL" id="CAF3641343.1"/>
    </source>
</evidence>
<dbReference type="GO" id="GO:0000785">
    <property type="term" value="C:chromatin"/>
    <property type="evidence" value="ECO:0007669"/>
    <property type="project" value="TreeGrafter"/>
</dbReference>
<dbReference type="GO" id="GO:0005667">
    <property type="term" value="C:transcription regulator complex"/>
    <property type="evidence" value="ECO:0007669"/>
    <property type="project" value="TreeGrafter"/>
</dbReference>
<protein>
    <recommendedName>
        <fullName evidence="7">BHLH domain-containing protein</fullName>
    </recommendedName>
</protein>
<dbReference type="Proteomes" id="UP000681722">
    <property type="component" value="Unassembled WGS sequence"/>
</dbReference>
<feature type="compositionally biased region" description="Gly residues" evidence="6">
    <location>
        <begin position="489"/>
        <end position="500"/>
    </location>
</feature>
<feature type="compositionally biased region" description="Low complexity" evidence="6">
    <location>
        <begin position="360"/>
        <end position="382"/>
    </location>
</feature>
<feature type="region of interest" description="Disordered" evidence="6">
    <location>
        <begin position="106"/>
        <end position="142"/>
    </location>
</feature>
<feature type="compositionally biased region" description="Basic and acidic residues" evidence="6">
    <location>
        <begin position="398"/>
        <end position="413"/>
    </location>
</feature>
<feature type="compositionally biased region" description="Low complexity" evidence="6">
    <location>
        <begin position="310"/>
        <end position="321"/>
    </location>
</feature>
<dbReference type="InterPro" id="IPR036638">
    <property type="entry name" value="HLH_DNA-bd_sf"/>
</dbReference>
<organism evidence="8 10">
    <name type="scientific">Didymodactylos carnosus</name>
    <dbReference type="NCBI Taxonomy" id="1234261"/>
    <lineage>
        <taxon>Eukaryota</taxon>
        <taxon>Metazoa</taxon>
        <taxon>Spiralia</taxon>
        <taxon>Gnathifera</taxon>
        <taxon>Rotifera</taxon>
        <taxon>Eurotatoria</taxon>
        <taxon>Bdelloidea</taxon>
        <taxon>Philodinida</taxon>
        <taxon>Philodinidae</taxon>
        <taxon>Didymodactylos</taxon>
    </lineage>
</organism>
<dbReference type="GO" id="GO:0000978">
    <property type="term" value="F:RNA polymerase II cis-regulatory region sequence-specific DNA binding"/>
    <property type="evidence" value="ECO:0007669"/>
    <property type="project" value="TreeGrafter"/>
</dbReference>
<dbReference type="PANTHER" id="PTHR11793:SF13">
    <property type="entry name" value="PROTEIN DAUGHTERLESS"/>
    <property type="match status" value="1"/>
</dbReference>
<dbReference type="SUPFAM" id="SSF47459">
    <property type="entry name" value="HLH, helix-loop-helix DNA-binding domain"/>
    <property type="match status" value="1"/>
</dbReference>
<dbReference type="Gene3D" id="4.10.280.10">
    <property type="entry name" value="Helix-loop-helix DNA-binding domain"/>
    <property type="match status" value="1"/>
</dbReference>
<feature type="domain" description="BHLH" evidence="7">
    <location>
        <begin position="407"/>
        <end position="460"/>
    </location>
</feature>
<dbReference type="AlphaFoldDB" id="A0A813WHH3"/>
<dbReference type="Proteomes" id="UP000663829">
    <property type="component" value="Unassembled WGS sequence"/>
</dbReference>
<evidence type="ECO:0000256" key="6">
    <source>
        <dbReference type="SAM" id="MobiDB-lite"/>
    </source>
</evidence>
<evidence type="ECO:0000256" key="3">
    <source>
        <dbReference type="ARBA" id="ARBA00023125"/>
    </source>
</evidence>
<accession>A0A813WHH3</accession>
<comment type="subcellular location">
    <subcellularLocation>
        <location evidence="1">Nucleus</location>
    </subcellularLocation>
</comment>
<sequence>MRKPYYQVYSTDDYNPENVRYPTKSLYGGTNESPYYIDNQNPSWINGMPTPSNYLPNDNHLQFSESNSCLPPMASFRSGTYGSNGTEQTVQTGEALGKALQSIYPNDVPSSNTYSSTPSSTPPLNGSSQQWANASQQSQQYQNQLHPLATLIDTTDEPYFLLNLTEPPRLQDVDDSLHILRNNSHLSDHYHHIQHQHHSGGYNMHHLQQPQHSSAAYSAFLNPHLSSSPISNSMPPPPPPSTSTLQSHEQQLRNRRQNLTADTYSSSYSTIDANPSSTSSTSSIETNDLKLENLEKVKLSSKSLDVENKPPSQQSSSASSAINNEKLDDFSRQQQIDIGATQENSAPLSISVGSVAANIGASSSSSKSKNNCNTSPNNLSCLTRGPGSTGSIDDNESPEERERREKDRRAANNARERLRVRDINDAFKELGRMCSIHMRNDKPITKLGILQQAVNLITSLEQQVRERNLNPKAACLRRREEEKEDLNGSNGGGGGGGGGINVSAQSLVSPSPSLDGNTNFIDPMHHSIPPNYWQGV</sequence>
<feature type="compositionally biased region" description="Polar residues" evidence="6">
    <location>
        <begin position="206"/>
        <end position="216"/>
    </location>
</feature>
<name>A0A813WHH3_9BILA</name>
<feature type="region of interest" description="Disordered" evidence="6">
    <location>
        <begin position="301"/>
        <end position="322"/>
    </location>
</feature>
<reference evidence="8" key="1">
    <citation type="submission" date="2021-02" db="EMBL/GenBank/DDBJ databases">
        <authorList>
            <person name="Nowell W R."/>
        </authorList>
    </citation>
    <scope>NUCLEOTIDE SEQUENCE</scope>
</reference>
<feature type="compositionally biased region" description="Polar residues" evidence="6">
    <location>
        <begin position="257"/>
        <end position="275"/>
    </location>
</feature>
<proteinExistence type="predicted"/>
<dbReference type="FunFam" id="4.10.280.10:FF:000001">
    <property type="entry name" value="Putative transcription factor 12"/>
    <property type="match status" value="1"/>
</dbReference>
<gene>
    <name evidence="8" type="ORF">GPM918_LOCUS6207</name>
    <name evidence="9" type="ORF">SRO942_LOCUS6207</name>
</gene>